<dbReference type="Proteomes" id="UP000016935">
    <property type="component" value="Unassembled WGS sequence"/>
</dbReference>
<feature type="region of interest" description="Disordered" evidence="2">
    <location>
        <begin position="223"/>
        <end position="256"/>
    </location>
</feature>
<dbReference type="GeneID" id="19403445"/>
<gene>
    <name evidence="3" type="ORF">SETTUDRAFT_30535</name>
</gene>
<evidence type="ECO:0000313" key="3">
    <source>
        <dbReference type="EMBL" id="EOA92054.1"/>
    </source>
</evidence>
<evidence type="ECO:0000256" key="2">
    <source>
        <dbReference type="SAM" id="MobiDB-lite"/>
    </source>
</evidence>
<reference evidence="3 4" key="1">
    <citation type="journal article" date="2012" name="PLoS Pathog.">
        <title>Diverse lifestyles and strategies of plant pathogenesis encoded in the genomes of eighteen Dothideomycetes fungi.</title>
        <authorList>
            <person name="Ohm R.A."/>
            <person name="Feau N."/>
            <person name="Henrissat B."/>
            <person name="Schoch C.L."/>
            <person name="Horwitz B.A."/>
            <person name="Barry K.W."/>
            <person name="Condon B.J."/>
            <person name="Copeland A.C."/>
            <person name="Dhillon B."/>
            <person name="Glaser F."/>
            <person name="Hesse C.N."/>
            <person name="Kosti I."/>
            <person name="LaButti K."/>
            <person name="Lindquist E.A."/>
            <person name="Lucas S."/>
            <person name="Salamov A.A."/>
            <person name="Bradshaw R.E."/>
            <person name="Ciuffetti L."/>
            <person name="Hamelin R.C."/>
            <person name="Kema G.H.J."/>
            <person name="Lawrence C."/>
            <person name="Scott J.A."/>
            <person name="Spatafora J.W."/>
            <person name="Turgeon B.G."/>
            <person name="de Wit P.J.G.M."/>
            <person name="Zhong S."/>
            <person name="Goodwin S.B."/>
            <person name="Grigoriev I.V."/>
        </authorList>
    </citation>
    <scope>NUCLEOTIDE SEQUENCE [LARGE SCALE GENOMIC DNA]</scope>
    <source>
        <strain evidence="4">28A</strain>
    </source>
</reference>
<protein>
    <submittedName>
        <fullName evidence="3">Uncharacterized protein</fullName>
    </submittedName>
</protein>
<dbReference type="HOGENOM" id="CLU_542021_0_0_1"/>
<organism evidence="3 4">
    <name type="scientific">Exserohilum turcicum (strain 28A)</name>
    <name type="common">Northern leaf blight fungus</name>
    <name type="synonym">Setosphaeria turcica</name>
    <dbReference type="NCBI Taxonomy" id="671987"/>
    <lineage>
        <taxon>Eukaryota</taxon>
        <taxon>Fungi</taxon>
        <taxon>Dikarya</taxon>
        <taxon>Ascomycota</taxon>
        <taxon>Pezizomycotina</taxon>
        <taxon>Dothideomycetes</taxon>
        <taxon>Pleosporomycetidae</taxon>
        <taxon>Pleosporales</taxon>
        <taxon>Pleosporineae</taxon>
        <taxon>Pleosporaceae</taxon>
        <taxon>Exserohilum</taxon>
    </lineage>
</organism>
<dbReference type="AlphaFoldDB" id="R0KSW7"/>
<accession>R0KSW7</accession>
<reference evidence="3 4" key="2">
    <citation type="journal article" date="2013" name="PLoS Genet.">
        <title>Comparative genome structure, secondary metabolite, and effector coding capacity across Cochliobolus pathogens.</title>
        <authorList>
            <person name="Condon B.J."/>
            <person name="Leng Y."/>
            <person name="Wu D."/>
            <person name="Bushley K.E."/>
            <person name="Ohm R.A."/>
            <person name="Otillar R."/>
            <person name="Martin J."/>
            <person name="Schackwitz W."/>
            <person name="Grimwood J."/>
            <person name="MohdZainudin N."/>
            <person name="Xue C."/>
            <person name="Wang R."/>
            <person name="Manning V.A."/>
            <person name="Dhillon B."/>
            <person name="Tu Z.J."/>
            <person name="Steffenson B.J."/>
            <person name="Salamov A."/>
            <person name="Sun H."/>
            <person name="Lowry S."/>
            <person name="LaButti K."/>
            <person name="Han J."/>
            <person name="Copeland A."/>
            <person name="Lindquist E."/>
            <person name="Barry K."/>
            <person name="Schmutz J."/>
            <person name="Baker S.E."/>
            <person name="Ciuffetti L.M."/>
            <person name="Grigoriev I.V."/>
            <person name="Zhong S."/>
            <person name="Turgeon B.G."/>
        </authorList>
    </citation>
    <scope>NUCLEOTIDE SEQUENCE [LARGE SCALE GENOMIC DNA]</scope>
    <source>
        <strain evidence="4">28A</strain>
    </source>
</reference>
<name>R0KSW7_EXST2</name>
<dbReference type="EMBL" id="KB908481">
    <property type="protein sequence ID" value="EOA92054.1"/>
    <property type="molecule type" value="Genomic_DNA"/>
</dbReference>
<evidence type="ECO:0000256" key="1">
    <source>
        <dbReference type="SAM" id="Coils"/>
    </source>
</evidence>
<feature type="coiled-coil region" evidence="1">
    <location>
        <begin position="383"/>
        <end position="435"/>
    </location>
</feature>
<dbReference type="RefSeq" id="XP_008020237.1">
    <property type="nucleotide sequence ID" value="XM_008022046.1"/>
</dbReference>
<evidence type="ECO:0000313" key="4">
    <source>
        <dbReference type="Proteomes" id="UP000016935"/>
    </source>
</evidence>
<keyword evidence="1" id="KW-0175">Coiled coil</keyword>
<keyword evidence="4" id="KW-1185">Reference proteome</keyword>
<sequence>MAHHYNVEGYGFPALQQLGKVVKLPVLDNYEYEDPELDAKRKLSRALIKQQQDQEEQINREKALRESIIELKGSAALVRAGLGSYRALKRSVEDLQTENADLHAQVAAQRTVDLADLEKQLALVASLKNDAEADVADKQHQISTLQGECDSLRTQKAQLEAQIATLTQNAVDIAAQPSSGEATLAAEKVLLETEEHTHILEYIKDRSAWQSEKKELESRLANAAHEHERERSAWEEVKERLDQAQSEERTQHSHDRLRWQAEKAQLEHQATVITDKEEEIADLRSELEDYEAVNQHSELCATGSEWSRRRAITFANSQLNLEPADHEDPRSDDDINQVTGKSIEDTIIHNTANRLELMAATIHARSDQDDASKREQLLLTRERNQLSENLADSNAERDSLKETLAEVLDVLETTLADALSKIAEHESTISRMKSDFAEFASSALAAMEKDLEQDTATWNKIVHEAADKLELASEAIAKREKDVKEMKDFIRENLPKLQARRFS</sequence>
<proteinExistence type="predicted"/>